<dbReference type="InterPro" id="IPR039718">
    <property type="entry name" value="Rrm1"/>
</dbReference>
<keyword evidence="4" id="KW-0215">Deoxyribonucleotide synthesis</keyword>
<feature type="domain" description="Ribonucleotide reductase large subunit N-terminal" evidence="5">
    <location>
        <begin position="166"/>
        <end position="243"/>
    </location>
</feature>
<dbReference type="PRINTS" id="PR01183">
    <property type="entry name" value="RIBORDTASEM1"/>
</dbReference>
<dbReference type="RefSeq" id="YP_009036581.1">
    <property type="nucleotide sequence ID" value="NC_024213.1"/>
</dbReference>
<organism evidence="7 8">
    <name type="scientific">Bacillus phage Hakuna</name>
    <dbReference type="NCBI Taxonomy" id="1486659"/>
    <lineage>
        <taxon>Viruses</taxon>
        <taxon>Duplodnaviria</taxon>
        <taxon>Heunggongvirae</taxon>
        <taxon>Uroviricota</taxon>
        <taxon>Caudoviricetes</taxon>
        <taxon>Herelleviridae</taxon>
        <taxon>Bastillevirinae</taxon>
        <taxon>Wphvirus</taxon>
        <taxon>Wphvirus hakuna</taxon>
    </lineage>
</organism>
<evidence type="ECO:0000256" key="4">
    <source>
        <dbReference type="RuleBase" id="RU003410"/>
    </source>
</evidence>
<dbReference type="UniPathway" id="UPA00326"/>
<evidence type="ECO:0000259" key="6">
    <source>
        <dbReference type="Pfam" id="PF02867"/>
    </source>
</evidence>
<keyword evidence="3 4" id="KW-0560">Oxidoreductase</keyword>
<dbReference type="GO" id="GO:0004748">
    <property type="term" value="F:ribonucleoside-diphosphate reductase activity, thioredoxin disulfide as acceptor"/>
    <property type="evidence" value="ECO:0007669"/>
    <property type="project" value="UniProtKB-EC"/>
</dbReference>
<dbReference type="GeneID" id="19526132"/>
<evidence type="ECO:0000256" key="1">
    <source>
        <dbReference type="ARBA" id="ARBA00010406"/>
    </source>
</evidence>
<dbReference type="Proteomes" id="UP000026900">
    <property type="component" value="Segment"/>
</dbReference>
<accession>A0A024B120</accession>
<keyword evidence="8" id="KW-1185">Reference proteome</keyword>
<evidence type="ECO:0000259" key="5">
    <source>
        <dbReference type="Pfam" id="PF00317"/>
    </source>
</evidence>
<dbReference type="InterPro" id="IPR000788">
    <property type="entry name" value="RNR_lg_C"/>
</dbReference>
<comment type="catalytic activity">
    <reaction evidence="4">
        <text>a 2'-deoxyribonucleoside 5'-diphosphate + [thioredoxin]-disulfide + H2O = a ribonucleoside 5'-diphosphate + [thioredoxin]-dithiol</text>
        <dbReference type="Rhea" id="RHEA:23252"/>
        <dbReference type="Rhea" id="RHEA-COMP:10698"/>
        <dbReference type="Rhea" id="RHEA-COMP:10700"/>
        <dbReference type="ChEBI" id="CHEBI:15377"/>
        <dbReference type="ChEBI" id="CHEBI:29950"/>
        <dbReference type="ChEBI" id="CHEBI:50058"/>
        <dbReference type="ChEBI" id="CHEBI:57930"/>
        <dbReference type="ChEBI" id="CHEBI:73316"/>
        <dbReference type="EC" id="1.17.4.1"/>
    </reaction>
</comment>
<feature type="domain" description="Ribonucleotide reductase large subunit C-terminal" evidence="6">
    <location>
        <begin position="246"/>
        <end position="768"/>
    </location>
</feature>
<dbReference type="SUPFAM" id="SSF48168">
    <property type="entry name" value="R1 subunit of ribonucleotide reductase, N-terminal domain"/>
    <property type="match status" value="1"/>
</dbReference>
<dbReference type="InterPro" id="IPR013346">
    <property type="entry name" value="NrdE_NrdA_C"/>
</dbReference>
<proteinExistence type="inferred from homology"/>
<protein>
    <recommendedName>
        <fullName evidence="2 4">Ribonucleoside-diphosphate reductase</fullName>
        <ecNumber evidence="2 4">1.17.4.1</ecNumber>
    </recommendedName>
</protein>
<dbReference type="GO" id="GO:0005524">
    <property type="term" value="F:ATP binding"/>
    <property type="evidence" value="ECO:0007669"/>
    <property type="project" value="InterPro"/>
</dbReference>
<dbReference type="Gene3D" id="3.20.70.20">
    <property type="match status" value="1"/>
</dbReference>
<evidence type="ECO:0000256" key="3">
    <source>
        <dbReference type="ARBA" id="ARBA00023002"/>
    </source>
</evidence>
<evidence type="ECO:0000256" key="2">
    <source>
        <dbReference type="ARBA" id="ARBA00012274"/>
    </source>
</evidence>
<dbReference type="GO" id="GO:0009263">
    <property type="term" value="P:deoxyribonucleotide biosynthetic process"/>
    <property type="evidence" value="ECO:0007669"/>
    <property type="project" value="UniProtKB-KW"/>
</dbReference>
<evidence type="ECO:0000313" key="8">
    <source>
        <dbReference type="Proteomes" id="UP000026900"/>
    </source>
</evidence>
<dbReference type="KEGG" id="vg:19526132"/>
<dbReference type="EMBL" id="KJ489399">
    <property type="protein sequence ID" value="AHZ10150.1"/>
    <property type="molecule type" value="Genomic_DNA"/>
</dbReference>
<dbReference type="Pfam" id="PF02867">
    <property type="entry name" value="Ribonuc_red_lgC"/>
    <property type="match status" value="1"/>
</dbReference>
<comment type="function">
    <text evidence="4">Provides the precursors necessary for DNA synthesis. Catalyzes the biosynthesis of deoxyribonucleotides from the corresponding ribonucleotides.</text>
</comment>
<dbReference type="EC" id="1.17.4.1" evidence="2 4"/>
<dbReference type="Pfam" id="PF00317">
    <property type="entry name" value="Ribonuc_red_lgN"/>
    <property type="match status" value="1"/>
</dbReference>
<dbReference type="PANTHER" id="PTHR11573:SF6">
    <property type="entry name" value="RIBONUCLEOSIDE-DIPHOSPHATE REDUCTASE LARGE SUBUNIT"/>
    <property type="match status" value="1"/>
</dbReference>
<dbReference type="InterPro" id="IPR013509">
    <property type="entry name" value="RNR_lsu_N"/>
</dbReference>
<reference evidence="8" key="1">
    <citation type="submission" date="2014-09" db="EMBL/GenBank/DDBJ databases">
        <authorList>
            <person name="Sauder A.B."/>
            <person name="McKenzie Q.R."/>
            <person name="Temple L.M."/>
            <person name="Alexis B.K."/>
            <person name="Al-Atrache Z."/>
            <person name="Lewis L.O."/>
            <person name="Loesser-Casey K.E."/>
            <person name="Mitchell K.J."/>
        </authorList>
    </citation>
    <scope>NUCLEOTIDE SEQUENCE [LARGE SCALE GENOMIC DNA]</scope>
</reference>
<sequence>MDTLKQTEKKVTMITKNRGTYIQSKEFDEQRFVKFVDSIIEVTKDLEKIDSIELQEITDAVISFIKAKKTVEADRLFSYLIRETQSRVTKENLPLLNFVAAVDLRAKYKGVSKLRGFDYREGYGDYASHVLAMVERGLYDSSLLEDYTRDELEEAGAMIDPSKDVNFSYAGLSALKETYLVHNKDKNLVELPQERLLTSVLYLMRLEPKEKRMARVLQGYLALANHMVGQATPTLKNSGRPHGSLSSCHIVTMDDDLDNIFDVLKQVALFSKNGSGLGVYGGFLRARGSRIRGVKVANNGIIHPAGMLSRLAEYVDQTGTRKAGIALYLPIWHADVMEFLELRLKTGTQEKRAQSITTGLCIPDEFMRRLDKVQPVTLFDPREVRQRLGVDLNLQYDKKLLQDGEEPNIHDHAFTYWYRKAEQLKDLEIKEVLDIRQVYKKIRSSRMTTGTPYMYYSDTSARMNPNGHAGMPLGSNLCTEIIHNMSYDKLIQNEDNELGQVIYKVEAGDLVTCNLSSQVMHNVAHLSDEEYEALTEIQMRMLDNVIDQGRLSVGQARVTNNKYRAVGAGLLGTVTHLTNEGIPWESTKATEEIERFHKRYLKAIIKASYKIALEKGSYPLYEGSDWQTGAFFDKRGFVGEEWEEYRKMAATAFRFGYVKATAPTATNSIIMNGSPAEDPLYDVLYTEVKSGITVLVAPPNYNNKTKWLYKSGFDMDEGWALKHVATAQRYVDQAISHNMHISENTPPSELRRLDLMSWKLGMKTVYYTHTEDRERPADCPMCQG</sequence>
<dbReference type="NCBIfam" id="TIGR02506">
    <property type="entry name" value="NrdE_NrdA"/>
    <property type="match status" value="1"/>
</dbReference>
<dbReference type="SUPFAM" id="SSF51998">
    <property type="entry name" value="PFL-like glycyl radical enzymes"/>
    <property type="match status" value="1"/>
</dbReference>
<evidence type="ECO:0000313" key="7">
    <source>
        <dbReference type="EMBL" id="AHZ10150.1"/>
    </source>
</evidence>
<comment type="similarity">
    <text evidence="1 4">Belongs to the ribonucleoside diphosphate reductase large chain family.</text>
</comment>
<name>A0A024B120_9CAUD</name>
<dbReference type="InterPro" id="IPR008926">
    <property type="entry name" value="RNR_R1-su_N"/>
</dbReference>
<dbReference type="PANTHER" id="PTHR11573">
    <property type="entry name" value="RIBONUCLEOSIDE-DIPHOSPHATE REDUCTASE LARGE CHAIN"/>
    <property type="match status" value="1"/>
</dbReference>